<dbReference type="GO" id="GO:0016829">
    <property type="term" value="F:lyase activity"/>
    <property type="evidence" value="ECO:0007669"/>
    <property type="project" value="UniProtKB-KW"/>
</dbReference>
<keyword evidence="3" id="KW-1185">Reference proteome</keyword>
<gene>
    <name evidence="2" type="ORF">GCM10010422_61240</name>
</gene>
<comment type="caution">
    <text evidence="2">The sequence shown here is derived from an EMBL/GenBank/DDBJ whole genome shotgun (WGS) entry which is preliminary data.</text>
</comment>
<reference evidence="2 3" key="1">
    <citation type="journal article" date="2019" name="Int. J. Syst. Evol. Microbiol.">
        <title>The Global Catalogue of Microorganisms (GCM) 10K type strain sequencing project: providing services to taxonomists for standard genome sequencing and annotation.</title>
        <authorList>
            <consortium name="The Broad Institute Genomics Platform"/>
            <consortium name="The Broad Institute Genome Sequencing Center for Infectious Disease"/>
            <person name="Wu L."/>
            <person name="Ma J."/>
        </authorList>
    </citation>
    <scope>NUCLEOTIDE SEQUENCE [LARGE SCALE GENOMIC DNA]</scope>
    <source>
        <strain evidence="2 3">JCM 6923</strain>
    </source>
</reference>
<evidence type="ECO:0000313" key="3">
    <source>
        <dbReference type="Proteomes" id="UP001501721"/>
    </source>
</evidence>
<keyword evidence="2" id="KW-0456">Lyase</keyword>
<organism evidence="2 3">
    <name type="scientific">Streptomyces graminearus</name>
    <dbReference type="NCBI Taxonomy" id="284030"/>
    <lineage>
        <taxon>Bacteria</taxon>
        <taxon>Bacillati</taxon>
        <taxon>Actinomycetota</taxon>
        <taxon>Actinomycetes</taxon>
        <taxon>Kitasatosporales</taxon>
        <taxon>Streptomycetaceae</taxon>
        <taxon>Streptomyces</taxon>
    </lineage>
</organism>
<dbReference type="Pfam" id="PF24684">
    <property type="entry name" value="Vgb_lyase"/>
    <property type="match status" value="1"/>
</dbReference>
<accession>A0ABN3MJU0</accession>
<proteinExistence type="predicted"/>
<sequence>MLTLAGCTGTHRTAVPETSATSATSHPPRTIELPGNSWPRELAMAPDGTLWVVESSIGFLASISPSGRVTQHHLTDALHAPSLDPGYLTIASDGSVWFSCALDIGRITPDGTVRLFHDPPLVYGSPDTITAGSDGSVWYGGTTADGWRLVHITAKLVTSHISVPLHQFGPHITGLAFGPGERLWFTSSPIGNERGEVGYADSHGHTRIWTTDDPFLGPIVPGPDGALWFAERAAIGRITPSGSISYHRAPKMKYTGGLVSGPGNALWFTTSTSLGRITTTGTITLWPIPGARELTDLVYDAHRHGFWVADAEAAVLRWAPLPP</sequence>
<name>A0ABN3MJU0_9ACTN</name>
<dbReference type="EMBL" id="BAAATL010000034">
    <property type="protein sequence ID" value="GAA2503255.1"/>
    <property type="molecule type" value="Genomic_DNA"/>
</dbReference>
<evidence type="ECO:0000256" key="1">
    <source>
        <dbReference type="SAM" id="MobiDB-lite"/>
    </source>
</evidence>
<protein>
    <submittedName>
        <fullName evidence="2">Virginiamycin B lyase</fullName>
    </submittedName>
</protein>
<dbReference type="InterPro" id="IPR015943">
    <property type="entry name" value="WD40/YVTN_repeat-like_dom_sf"/>
</dbReference>
<feature type="region of interest" description="Disordered" evidence="1">
    <location>
        <begin position="1"/>
        <end position="37"/>
    </location>
</feature>
<dbReference type="Proteomes" id="UP001501721">
    <property type="component" value="Unassembled WGS sequence"/>
</dbReference>
<dbReference type="Gene3D" id="2.130.10.10">
    <property type="entry name" value="YVTN repeat-like/Quinoprotein amine dehydrogenase"/>
    <property type="match status" value="1"/>
</dbReference>
<evidence type="ECO:0000313" key="2">
    <source>
        <dbReference type="EMBL" id="GAA2503255.1"/>
    </source>
</evidence>
<dbReference type="SUPFAM" id="SSF63829">
    <property type="entry name" value="Calcium-dependent phosphotriesterase"/>
    <property type="match status" value="1"/>
</dbReference>
<feature type="compositionally biased region" description="Polar residues" evidence="1">
    <location>
        <begin position="16"/>
        <end position="27"/>
    </location>
</feature>
<dbReference type="RefSeq" id="WP_346075902.1">
    <property type="nucleotide sequence ID" value="NZ_BAAATL010000034.1"/>
</dbReference>